<gene>
    <name evidence="2" type="ORF">ABOD76_07490</name>
</gene>
<evidence type="ECO:0000313" key="2">
    <source>
        <dbReference type="EMBL" id="XBV86136.1"/>
    </source>
</evidence>
<dbReference type="AlphaFoldDB" id="A0AAU7UCE1"/>
<accession>A0AAU7UCE1</accession>
<organism evidence="2">
    <name type="scientific">Deinococcus sonorensis KR-87</name>
    <dbReference type="NCBI Taxonomy" id="694439"/>
    <lineage>
        <taxon>Bacteria</taxon>
        <taxon>Thermotogati</taxon>
        <taxon>Deinococcota</taxon>
        <taxon>Deinococci</taxon>
        <taxon>Deinococcales</taxon>
        <taxon>Deinococcaceae</taxon>
        <taxon>Deinococcus</taxon>
    </lineage>
</organism>
<evidence type="ECO:0000256" key="1">
    <source>
        <dbReference type="SAM" id="Coils"/>
    </source>
</evidence>
<dbReference type="RefSeq" id="WP_350244188.1">
    <property type="nucleotide sequence ID" value="NZ_CP158299.1"/>
</dbReference>
<dbReference type="EMBL" id="CP158299">
    <property type="protein sequence ID" value="XBV86136.1"/>
    <property type="molecule type" value="Genomic_DNA"/>
</dbReference>
<reference evidence="2" key="1">
    <citation type="submission" date="2024-06" db="EMBL/GenBank/DDBJ databases">
        <title>Draft Genome Sequence of Deinococcus sonorensis Type Strain KR-87, a Biofilm Producing Representative of the Genus Deinococcus.</title>
        <authorList>
            <person name="Boren L.S."/>
            <person name="Grosso R.A."/>
            <person name="Hugenberg-Cox A.N."/>
            <person name="Hill J.T.E."/>
            <person name="Albert C.M."/>
            <person name="Tuohy J.M."/>
        </authorList>
    </citation>
    <scope>NUCLEOTIDE SEQUENCE</scope>
    <source>
        <strain evidence="2">KR-87</strain>
    </source>
</reference>
<keyword evidence="1" id="KW-0175">Coiled coil</keyword>
<name>A0AAU7UCE1_9DEIO</name>
<protein>
    <submittedName>
        <fullName evidence="2">Uncharacterized protein</fullName>
    </submittedName>
</protein>
<sequence>MTRDPRDEARLREVAGLLEKAEACLDDAQQVIDHVREDQQEIRQALTQQREAVGIAWEALTHLHPQESLPHPPKTEN</sequence>
<dbReference type="KEGG" id="dsc:ABOD76_07490"/>
<proteinExistence type="predicted"/>
<feature type="coiled-coil region" evidence="1">
    <location>
        <begin position="18"/>
        <end position="45"/>
    </location>
</feature>